<gene>
    <name evidence="3" type="ORF">HZS81_17605</name>
</gene>
<keyword evidence="4" id="KW-1185">Reference proteome</keyword>
<dbReference type="NCBIfam" id="TIGR00277">
    <property type="entry name" value="HDIG"/>
    <property type="match status" value="1"/>
</dbReference>
<organism evidence="3 4">
    <name type="scientific">Vreelandella salicampi</name>
    <dbReference type="NCBI Taxonomy" id="1449798"/>
    <lineage>
        <taxon>Bacteria</taxon>
        <taxon>Pseudomonadati</taxon>
        <taxon>Pseudomonadota</taxon>
        <taxon>Gammaproteobacteria</taxon>
        <taxon>Oceanospirillales</taxon>
        <taxon>Halomonadaceae</taxon>
        <taxon>Vreelandella</taxon>
    </lineage>
</organism>
<keyword evidence="1" id="KW-0378">Hydrolase</keyword>
<dbReference type="RefSeq" id="WP_179931828.1">
    <property type="nucleotide sequence ID" value="NZ_JACCDF010000024.1"/>
</dbReference>
<dbReference type="InterPro" id="IPR003607">
    <property type="entry name" value="HD/PDEase_dom"/>
</dbReference>
<dbReference type="InterPro" id="IPR011119">
    <property type="entry name" value="Unchr_helicase_relaxase_TraI"/>
</dbReference>
<name>A0A7Z0RWE0_9GAMM</name>
<feature type="domain" description="HD/PDEase" evidence="2">
    <location>
        <begin position="162"/>
        <end position="295"/>
    </location>
</feature>
<dbReference type="GO" id="GO:0031125">
    <property type="term" value="P:rRNA 3'-end processing"/>
    <property type="evidence" value="ECO:0007669"/>
    <property type="project" value="TreeGrafter"/>
</dbReference>
<dbReference type="Pfam" id="PF07514">
    <property type="entry name" value="TraI_2"/>
    <property type="match status" value="1"/>
</dbReference>
<proteinExistence type="predicted"/>
<protein>
    <submittedName>
        <fullName evidence="3">TraI domain-containing protein</fullName>
    </submittedName>
</protein>
<dbReference type="InterPro" id="IPR006675">
    <property type="entry name" value="HDIG_dom"/>
</dbReference>
<evidence type="ECO:0000259" key="2">
    <source>
        <dbReference type="SMART" id="SM00471"/>
    </source>
</evidence>
<evidence type="ECO:0000256" key="1">
    <source>
        <dbReference type="ARBA" id="ARBA00022801"/>
    </source>
</evidence>
<dbReference type="CDD" id="cd00077">
    <property type="entry name" value="HDc"/>
    <property type="match status" value="1"/>
</dbReference>
<sequence>MKPLDIHRPARPPHLARSFTGTYRLTGRVAFFDDVKTPFLKLRLSDCEGDHVALLNLDKTSVPERIGHLDTVTATGVKGLSSQFMLHEFRKATQDEMASLATLQSLPRVYCPVRETFDQLVSTAQSLHSAHLREFLTRVLERQDRMEAFLNAPASVSYHHAYPGGLLQHSLDVANNAVAMLRLNEPDMPRLMQETCFVAGLLHDIGKTYTYDSKGKPNAAWKLCSHDAFTLEACAYGLAYLDQHAPDLAIMLRHVWTCASPGARYGQPAAMTLARYVRDADGQSAMADNQQRAFSRTNGWGFSRLGQNLFWRPEGPTLQPQ</sequence>
<dbReference type="SMART" id="SM00471">
    <property type="entry name" value="HDc"/>
    <property type="match status" value="1"/>
</dbReference>
<dbReference type="PANTHER" id="PTHR37294:SF1">
    <property type="entry name" value="3'-5' EXORIBONUCLEASE YHAM"/>
    <property type="match status" value="1"/>
</dbReference>
<dbReference type="SUPFAM" id="SSF109604">
    <property type="entry name" value="HD-domain/PDEase-like"/>
    <property type="match status" value="1"/>
</dbReference>
<comment type="caution">
    <text evidence="3">The sequence shown here is derived from an EMBL/GenBank/DDBJ whole genome shotgun (WGS) entry which is preliminary data.</text>
</comment>
<dbReference type="Proteomes" id="UP000586119">
    <property type="component" value="Unassembled WGS sequence"/>
</dbReference>
<evidence type="ECO:0000313" key="4">
    <source>
        <dbReference type="Proteomes" id="UP000586119"/>
    </source>
</evidence>
<dbReference type="InterPro" id="IPR050798">
    <property type="entry name" value="YhaM_exoribonuc/phosphodiest"/>
</dbReference>
<dbReference type="Gene3D" id="1.10.3210.40">
    <property type="match status" value="1"/>
</dbReference>
<dbReference type="EMBL" id="JACCDF010000024">
    <property type="protein sequence ID" value="NYS62572.1"/>
    <property type="molecule type" value="Genomic_DNA"/>
</dbReference>
<accession>A0A7Z0RWE0</accession>
<evidence type="ECO:0000313" key="3">
    <source>
        <dbReference type="EMBL" id="NYS62572.1"/>
    </source>
</evidence>
<dbReference type="PANTHER" id="PTHR37294">
    <property type="entry name" value="3'-5' EXORIBONUCLEASE YHAM"/>
    <property type="match status" value="1"/>
</dbReference>
<dbReference type="GO" id="GO:0016787">
    <property type="term" value="F:hydrolase activity"/>
    <property type="evidence" value="ECO:0007669"/>
    <property type="project" value="UniProtKB-KW"/>
</dbReference>
<dbReference type="AlphaFoldDB" id="A0A7Z0RWE0"/>
<reference evidence="3 4" key="1">
    <citation type="journal article" date="2015" name="Int. J. Syst. Evol. Microbiol.">
        <title>Halomonas salicampi sp. nov., a halotolerant and alkalitolerant bacterium isolated from a saltern soil.</title>
        <authorList>
            <person name="Lee J.C."/>
            <person name="Kim Y.S."/>
            <person name="Yun B.S."/>
            <person name="Whang K.S."/>
        </authorList>
    </citation>
    <scope>NUCLEOTIDE SEQUENCE [LARGE SCALE GENOMIC DNA]</scope>
    <source>
        <strain evidence="3 4">BH103</strain>
    </source>
</reference>